<evidence type="ECO:0000256" key="3">
    <source>
        <dbReference type="PROSITE-ProRule" id="PRU00473"/>
    </source>
</evidence>
<dbReference type="InterPro" id="IPR006664">
    <property type="entry name" value="OMP_bac"/>
</dbReference>
<dbReference type="Gene3D" id="3.30.1330.60">
    <property type="entry name" value="OmpA-like domain"/>
    <property type="match status" value="1"/>
</dbReference>
<keyword evidence="4" id="KW-0175">Coiled coil</keyword>
<evidence type="ECO:0000313" key="8">
    <source>
        <dbReference type="Proteomes" id="UP000185062"/>
    </source>
</evidence>
<dbReference type="EMBL" id="FSRO01000001">
    <property type="protein sequence ID" value="SIO37021.1"/>
    <property type="molecule type" value="Genomic_DNA"/>
</dbReference>
<dbReference type="PRINTS" id="PR01021">
    <property type="entry name" value="OMPADOMAIN"/>
</dbReference>
<dbReference type="InterPro" id="IPR006665">
    <property type="entry name" value="OmpA-like"/>
</dbReference>
<feature type="domain" description="OmpA-like" evidence="6">
    <location>
        <begin position="142"/>
        <end position="259"/>
    </location>
</feature>
<evidence type="ECO:0000256" key="4">
    <source>
        <dbReference type="SAM" id="Coils"/>
    </source>
</evidence>
<organism evidence="7 8">
    <name type="scientific">Nitrosomonas cryotolerans ATCC 49181</name>
    <dbReference type="NCBI Taxonomy" id="1131553"/>
    <lineage>
        <taxon>Bacteria</taxon>
        <taxon>Pseudomonadati</taxon>
        <taxon>Pseudomonadota</taxon>
        <taxon>Betaproteobacteria</taxon>
        <taxon>Nitrosomonadales</taxon>
        <taxon>Nitrosomonadaceae</taxon>
        <taxon>Nitrosomonas</taxon>
    </lineage>
</organism>
<reference evidence="7 8" key="1">
    <citation type="submission" date="2016-12" db="EMBL/GenBank/DDBJ databases">
        <authorList>
            <person name="Song W.-J."/>
            <person name="Kurnit D.M."/>
        </authorList>
    </citation>
    <scope>NUCLEOTIDE SEQUENCE [LARGE SCALE GENOMIC DNA]</scope>
    <source>
        <strain evidence="7 8">ATCC 49181</strain>
    </source>
</reference>
<evidence type="ECO:0000256" key="1">
    <source>
        <dbReference type="ARBA" id="ARBA00004442"/>
    </source>
</evidence>
<proteinExistence type="predicted"/>
<feature type="chain" id="PRO_5009936692" description="OmpA-like domain-containing protein" evidence="5">
    <location>
        <begin position="20"/>
        <end position="266"/>
    </location>
</feature>
<feature type="signal peptide" evidence="5">
    <location>
        <begin position="1"/>
        <end position="19"/>
    </location>
</feature>
<comment type="subcellular location">
    <subcellularLocation>
        <location evidence="1">Cell outer membrane</location>
    </subcellularLocation>
</comment>
<dbReference type="PANTHER" id="PTHR30329">
    <property type="entry name" value="STATOR ELEMENT OF FLAGELLAR MOTOR COMPLEX"/>
    <property type="match status" value="1"/>
</dbReference>
<dbReference type="STRING" id="44575.SAMN05216419_104618"/>
<dbReference type="InterPro" id="IPR025511">
    <property type="entry name" value="DUF4398"/>
</dbReference>
<gene>
    <name evidence="7" type="ORF">SAMN02743940_2171</name>
</gene>
<keyword evidence="5" id="KW-0732">Signal</keyword>
<sequence length="266" mass="30001">MKIKSIIIISLLFLLISCASNQPSLILNEAENQYESARMIKGIFNTDAQKMGEAKEALGKAKQLQENNKDKYLVDHYATISIKNTEIAQERHRLKQTELEIEEANKKRQQLLLQARSQEVKSARMEAMKLAAELDALQAEQTERGIILTLENIVFAFNSAMLQPNGDRTVARIAQYLNDYPQRHILVEGFTDNIGSEAYNLELSRQRAEAVEQSLIRHGVDSRRVGIVGLGEAYPIASNETNAGRQKNRRVEIVIANQDGRNILGR</sequence>
<dbReference type="Pfam" id="PF14346">
    <property type="entry name" value="DUF4398"/>
    <property type="match status" value="1"/>
</dbReference>
<keyword evidence="8" id="KW-1185">Reference proteome</keyword>
<name>A0A1N6IYD7_9PROT</name>
<accession>A0A1N6IYD7</accession>
<dbReference type="eggNOG" id="COG2885">
    <property type="taxonomic scope" value="Bacteria"/>
</dbReference>
<dbReference type="PANTHER" id="PTHR30329:SF20">
    <property type="entry name" value="EXPORTED PROTEIN"/>
    <property type="match status" value="1"/>
</dbReference>
<dbReference type="Proteomes" id="UP000185062">
    <property type="component" value="Unassembled WGS sequence"/>
</dbReference>
<dbReference type="SUPFAM" id="SSF103088">
    <property type="entry name" value="OmpA-like"/>
    <property type="match status" value="1"/>
</dbReference>
<dbReference type="InterPro" id="IPR036737">
    <property type="entry name" value="OmpA-like_sf"/>
</dbReference>
<dbReference type="PROSITE" id="PS51123">
    <property type="entry name" value="OMPA_2"/>
    <property type="match status" value="1"/>
</dbReference>
<dbReference type="CDD" id="cd07185">
    <property type="entry name" value="OmpA_C-like"/>
    <property type="match status" value="1"/>
</dbReference>
<dbReference type="InterPro" id="IPR050330">
    <property type="entry name" value="Bact_OuterMem_StrucFunc"/>
</dbReference>
<dbReference type="PROSITE" id="PS51257">
    <property type="entry name" value="PROKAR_LIPOPROTEIN"/>
    <property type="match status" value="1"/>
</dbReference>
<feature type="coiled-coil region" evidence="4">
    <location>
        <begin position="87"/>
        <end position="140"/>
    </location>
</feature>
<evidence type="ECO:0000313" key="7">
    <source>
        <dbReference type="EMBL" id="SIO37021.1"/>
    </source>
</evidence>
<evidence type="ECO:0000256" key="2">
    <source>
        <dbReference type="ARBA" id="ARBA00023136"/>
    </source>
</evidence>
<dbReference type="RefSeq" id="WP_028462274.1">
    <property type="nucleotide sequence ID" value="NZ_FSRO01000001.1"/>
</dbReference>
<keyword evidence="2 3" id="KW-0472">Membrane</keyword>
<dbReference type="AlphaFoldDB" id="A0A1N6IYD7"/>
<evidence type="ECO:0000256" key="5">
    <source>
        <dbReference type="SAM" id="SignalP"/>
    </source>
</evidence>
<dbReference type="Pfam" id="PF00691">
    <property type="entry name" value="OmpA"/>
    <property type="match status" value="1"/>
</dbReference>
<evidence type="ECO:0000259" key="6">
    <source>
        <dbReference type="PROSITE" id="PS51123"/>
    </source>
</evidence>
<protein>
    <recommendedName>
        <fullName evidence="6">OmpA-like domain-containing protein</fullName>
    </recommendedName>
</protein>
<dbReference type="GO" id="GO:0009279">
    <property type="term" value="C:cell outer membrane"/>
    <property type="evidence" value="ECO:0007669"/>
    <property type="project" value="UniProtKB-SubCell"/>
</dbReference>